<gene>
    <name evidence="7" type="ORF">GORHZ_092_00050</name>
</gene>
<comment type="cofactor">
    <cofactor evidence="1">
        <name>Mg(2+)</name>
        <dbReference type="ChEBI" id="CHEBI:18420"/>
    </cofactor>
</comment>
<dbReference type="NCBIfam" id="TIGR03494">
    <property type="entry name" value="salicyl_syn"/>
    <property type="match status" value="1"/>
</dbReference>
<dbReference type="GO" id="GO:0008909">
    <property type="term" value="F:isochorismate synthase activity"/>
    <property type="evidence" value="ECO:0007669"/>
    <property type="project" value="InterPro"/>
</dbReference>
<dbReference type="InterPro" id="IPR019996">
    <property type="entry name" value="Salicylate_synthase"/>
</dbReference>
<keyword evidence="4" id="KW-0456">Lyase</keyword>
<dbReference type="SUPFAM" id="SSF56322">
    <property type="entry name" value="ADC synthase"/>
    <property type="match status" value="1"/>
</dbReference>
<reference evidence="7 8" key="1">
    <citation type="submission" date="2012-08" db="EMBL/GenBank/DDBJ databases">
        <title>Whole genome shotgun sequence of Gordonia rhizosphera NBRC 16068.</title>
        <authorList>
            <person name="Takarada H."/>
            <person name="Isaki S."/>
            <person name="Hosoyama A."/>
            <person name="Tsuchikane K."/>
            <person name="Katsumata H."/>
            <person name="Baba S."/>
            <person name="Ohji S."/>
            <person name="Yamazaki S."/>
            <person name="Fujita N."/>
        </authorList>
    </citation>
    <scope>NUCLEOTIDE SEQUENCE [LARGE SCALE GENOMIC DNA]</scope>
    <source>
        <strain evidence="7 8">NBRC 16068</strain>
    </source>
</reference>
<dbReference type="OrthoDB" id="3518032at2"/>
<dbReference type="STRING" id="1108045.GORHZ_092_00050"/>
<dbReference type="Gene3D" id="3.60.120.10">
    <property type="entry name" value="Anthranilate synthase"/>
    <property type="match status" value="1"/>
</dbReference>
<dbReference type="AlphaFoldDB" id="K6WDI8"/>
<dbReference type="PRINTS" id="PR00095">
    <property type="entry name" value="ANTSNTHASEI"/>
</dbReference>
<dbReference type="RefSeq" id="WP_006332946.1">
    <property type="nucleotide sequence ID" value="NZ_BAHC01000092.1"/>
</dbReference>
<dbReference type="EMBL" id="BAHC01000092">
    <property type="protein sequence ID" value="GAB90257.1"/>
    <property type="molecule type" value="Genomic_DNA"/>
</dbReference>
<feature type="domain" description="Chorismate-utilising enzyme C-terminal" evidence="6">
    <location>
        <begin position="181"/>
        <end position="434"/>
    </location>
</feature>
<evidence type="ECO:0000313" key="7">
    <source>
        <dbReference type="EMBL" id="GAB90257.1"/>
    </source>
</evidence>
<sequence length="459" mass="48224">MSLTVDSPSPARSGNHHRAPGDAAEAARICAAWARSGGFDEYVVYERDHRWVFAAGVRARIVLTASAVTVTHDDVSVTTPWHTDPSAALAAALASLEIPDWRVYGWVVFDYSAAHHDLQRHVPDDAVLAQLIVPEVEAHVDAAGIDTGDADPAVASLLRELAASAAAPGPATPVAVDSDPDGYRGRVGAAVAEIGAGRYDKVILSRRVDIPFAVDLPATYARGRAGNTPARSFLLSLGSLAAAGFSPELVVAADSDGTVVTEPLAGTRALGRSGDLDESARAELLRDAKEISEHAISVRACVDEIASVALPGTTVVSEFMAVRERGSVAHLASTVRGELAPDADAWRALAVLFPSITASGIPKARALDAIYRLEPDTRGLYSGAVLTASSAGDLEATLALRTVFATDDGAWLRAGAGIVAQSTPEREFEETCEKLASVAPFVVRRDRSADQRCQRLSQQ</sequence>
<evidence type="ECO:0000256" key="4">
    <source>
        <dbReference type="ARBA" id="ARBA00023239"/>
    </source>
</evidence>
<dbReference type="InterPro" id="IPR019999">
    <property type="entry name" value="Anth_synth_I-like"/>
</dbReference>
<feature type="region of interest" description="Disordered" evidence="5">
    <location>
        <begin position="1"/>
        <end position="20"/>
    </location>
</feature>
<protein>
    <submittedName>
        <fullName evidence="7">Putative salicylate synthetase</fullName>
    </submittedName>
</protein>
<evidence type="ECO:0000256" key="3">
    <source>
        <dbReference type="ARBA" id="ARBA00022842"/>
    </source>
</evidence>
<evidence type="ECO:0000313" key="8">
    <source>
        <dbReference type="Proteomes" id="UP000008363"/>
    </source>
</evidence>
<dbReference type="GO" id="GO:0000162">
    <property type="term" value="P:L-tryptophan biosynthetic process"/>
    <property type="evidence" value="ECO:0007669"/>
    <property type="project" value="TreeGrafter"/>
</dbReference>
<comment type="caution">
    <text evidence="7">The sequence shown here is derived from an EMBL/GenBank/DDBJ whole genome shotgun (WGS) entry which is preliminary data.</text>
</comment>
<dbReference type="Proteomes" id="UP000008363">
    <property type="component" value="Unassembled WGS sequence"/>
</dbReference>
<dbReference type="PANTHER" id="PTHR11236">
    <property type="entry name" value="AMINOBENZOATE/ANTHRANILATE SYNTHASE"/>
    <property type="match status" value="1"/>
</dbReference>
<organism evidence="7 8">
    <name type="scientific">Gordonia rhizosphera NBRC 16068</name>
    <dbReference type="NCBI Taxonomy" id="1108045"/>
    <lineage>
        <taxon>Bacteria</taxon>
        <taxon>Bacillati</taxon>
        <taxon>Actinomycetota</taxon>
        <taxon>Actinomycetes</taxon>
        <taxon>Mycobacteriales</taxon>
        <taxon>Gordoniaceae</taxon>
        <taxon>Gordonia</taxon>
    </lineage>
</organism>
<keyword evidence="3" id="KW-0460">Magnesium</keyword>
<evidence type="ECO:0000256" key="2">
    <source>
        <dbReference type="ARBA" id="ARBA00022723"/>
    </source>
</evidence>
<dbReference type="GO" id="GO:0046872">
    <property type="term" value="F:metal ion binding"/>
    <property type="evidence" value="ECO:0007669"/>
    <property type="project" value="UniProtKB-KW"/>
</dbReference>
<evidence type="ECO:0000256" key="1">
    <source>
        <dbReference type="ARBA" id="ARBA00001946"/>
    </source>
</evidence>
<accession>K6WDI8</accession>
<dbReference type="Pfam" id="PF00425">
    <property type="entry name" value="Chorismate_bind"/>
    <property type="match status" value="1"/>
</dbReference>
<evidence type="ECO:0000256" key="5">
    <source>
        <dbReference type="SAM" id="MobiDB-lite"/>
    </source>
</evidence>
<dbReference type="eggNOG" id="COG0147">
    <property type="taxonomic scope" value="Bacteria"/>
</dbReference>
<keyword evidence="2" id="KW-0479">Metal-binding</keyword>
<name>K6WDI8_9ACTN</name>
<proteinExistence type="predicted"/>
<feature type="compositionally biased region" description="Polar residues" evidence="5">
    <location>
        <begin position="1"/>
        <end position="12"/>
    </location>
</feature>
<evidence type="ECO:0000259" key="6">
    <source>
        <dbReference type="Pfam" id="PF00425"/>
    </source>
</evidence>
<dbReference type="GO" id="GO:0016833">
    <property type="term" value="F:oxo-acid-lyase activity"/>
    <property type="evidence" value="ECO:0007669"/>
    <property type="project" value="InterPro"/>
</dbReference>
<dbReference type="PANTHER" id="PTHR11236:SF48">
    <property type="entry name" value="ISOCHORISMATE SYNTHASE MENF"/>
    <property type="match status" value="1"/>
</dbReference>
<dbReference type="InterPro" id="IPR005801">
    <property type="entry name" value="ADC_synthase"/>
</dbReference>
<dbReference type="InterPro" id="IPR015890">
    <property type="entry name" value="Chorismate_C"/>
</dbReference>
<keyword evidence="8" id="KW-1185">Reference proteome</keyword>